<organism evidence="4">
    <name type="scientific">Arion vulgaris</name>
    <dbReference type="NCBI Taxonomy" id="1028688"/>
    <lineage>
        <taxon>Eukaryota</taxon>
        <taxon>Metazoa</taxon>
        <taxon>Spiralia</taxon>
        <taxon>Lophotrochozoa</taxon>
        <taxon>Mollusca</taxon>
        <taxon>Gastropoda</taxon>
        <taxon>Heterobranchia</taxon>
        <taxon>Euthyneura</taxon>
        <taxon>Panpulmonata</taxon>
        <taxon>Eupulmonata</taxon>
        <taxon>Stylommatophora</taxon>
        <taxon>Helicina</taxon>
        <taxon>Arionoidea</taxon>
        <taxon>Arionidae</taxon>
        <taxon>Arion</taxon>
    </lineage>
</organism>
<proteinExistence type="predicted"/>
<dbReference type="Gene3D" id="3.80.10.10">
    <property type="entry name" value="Ribonuclease Inhibitor"/>
    <property type="match status" value="2"/>
</dbReference>
<reference evidence="4" key="1">
    <citation type="submission" date="2014-12" db="EMBL/GenBank/DDBJ databases">
        <title>Insight into the proteome of Arion vulgaris.</title>
        <authorList>
            <person name="Aradska J."/>
            <person name="Bulat T."/>
            <person name="Smidak R."/>
            <person name="Sarate P."/>
            <person name="Gangsoo J."/>
            <person name="Sialana F."/>
            <person name="Bilban M."/>
            <person name="Lubec G."/>
        </authorList>
    </citation>
    <scope>NUCLEOTIDE SEQUENCE</scope>
    <source>
        <tissue evidence="4">Skin</tissue>
    </source>
</reference>
<evidence type="ECO:0000256" key="2">
    <source>
        <dbReference type="ARBA" id="ARBA00022729"/>
    </source>
</evidence>
<dbReference type="PANTHER" id="PTHR24369">
    <property type="entry name" value="ANTIGEN BSP, PUTATIVE-RELATED"/>
    <property type="match status" value="1"/>
</dbReference>
<feature type="non-terminal residue" evidence="4">
    <location>
        <position position="215"/>
    </location>
</feature>
<gene>
    <name evidence="4" type="primary">ORF47803</name>
</gene>
<dbReference type="PANTHER" id="PTHR24369:SF210">
    <property type="entry name" value="CHAOPTIN-RELATED"/>
    <property type="match status" value="1"/>
</dbReference>
<name>A0A0B6Z409_9EUPU</name>
<protein>
    <submittedName>
        <fullName evidence="4">Uncharacterized protein</fullName>
    </submittedName>
</protein>
<dbReference type="Pfam" id="PF13855">
    <property type="entry name" value="LRR_8"/>
    <property type="match status" value="1"/>
</dbReference>
<dbReference type="InterPro" id="IPR032675">
    <property type="entry name" value="LRR_dom_sf"/>
</dbReference>
<dbReference type="InterPro" id="IPR001611">
    <property type="entry name" value="Leu-rich_rpt"/>
</dbReference>
<feature type="non-terminal residue" evidence="4">
    <location>
        <position position="1"/>
    </location>
</feature>
<dbReference type="EMBL" id="HACG01016428">
    <property type="protein sequence ID" value="CEK63293.1"/>
    <property type="molecule type" value="Transcribed_RNA"/>
</dbReference>
<dbReference type="PROSITE" id="PS51450">
    <property type="entry name" value="LRR"/>
    <property type="match status" value="1"/>
</dbReference>
<evidence type="ECO:0000256" key="3">
    <source>
        <dbReference type="ARBA" id="ARBA00022737"/>
    </source>
</evidence>
<dbReference type="InterPro" id="IPR003591">
    <property type="entry name" value="Leu-rich_rpt_typical-subtyp"/>
</dbReference>
<dbReference type="SMART" id="SM00369">
    <property type="entry name" value="LRR_TYP"/>
    <property type="match status" value="3"/>
</dbReference>
<dbReference type="InterPro" id="IPR050541">
    <property type="entry name" value="LRR_TM_domain-containing"/>
</dbReference>
<dbReference type="SUPFAM" id="SSF52058">
    <property type="entry name" value="L domain-like"/>
    <property type="match status" value="1"/>
</dbReference>
<accession>A0A0B6Z409</accession>
<dbReference type="GO" id="GO:0005886">
    <property type="term" value="C:plasma membrane"/>
    <property type="evidence" value="ECO:0007669"/>
    <property type="project" value="TreeGrafter"/>
</dbReference>
<evidence type="ECO:0000313" key="4">
    <source>
        <dbReference type="EMBL" id="CEK63293.1"/>
    </source>
</evidence>
<dbReference type="AlphaFoldDB" id="A0A0B6Z409"/>
<evidence type="ECO:0000256" key="1">
    <source>
        <dbReference type="ARBA" id="ARBA00022614"/>
    </source>
</evidence>
<keyword evidence="3" id="KW-0677">Repeat</keyword>
<keyword evidence="2" id="KW-0732">Signal</keyword>
<sequence length="215" mass="23665">NNNSISSLRNNILLNLNITKLDLSNNAISSVDNGTFASLGTNLKILILSGDSASGPPVNSFTFLTKVEELILKNYNVQHLTEQNGYFIPFLKLRNLTLDTWNMQSAGARSFLTSSTLLSLTLLNQSKMQELQLDSLHSTGMSDLKKLQISGTLITKVTLSAFSDLTNIQELDLSKNHIDTLEQDCFKDIEDTLIKLSLSTNILTSDNSKLLGLVN</sequence>
<keyword evidence="1" id="KW-0433">Leucine-rich repeat</keyword>
<dbReference type="PRINTS" id="PR00019">
    <property type="entry name" value="LEURICHRPT"/>
</dbReference>